<evidence type="ECO:0000256" key="1">
    <source>
        <dbReference type="SAM" id="Phobius"/>
    </source>
</evidence>
<keyword evidence="1" id="KW-1133">Transmembrane helix</keyword>
<evidence type="ECO:0000313" key="3">
    <source>
        <dbReference type="Proteomes" id="UP000186817"/>
    </source>
</evidence>
<feature type="transmembrane region" description="Helical" evidence="1">
    <location>
        <begin position="12"/>
        <end position="32"/>
    </location>
</feature>
<keyword evidence="1" id="KW-0812">Transmembrane</keyword>
<sequence length="101" mass="11343">MSPEDFDTFVHRLFFLGAPKVLIFLVLLVWWLDISPDNGTQFLDYFSGKARLSLVAEGAGFKVAAYDKTYGDKRAQKRGKRSAMDLNSNAGMVSLDLQYSN</sequence>
<comment type="caution">
    <text evidence="2">The sequence shown here is derived from an EMBL/GenBank/DDBJ whole genome shotgun (WGS) entry which is preliminary data.</text>
</comment>
<gene>
    <name evidence="2" type="ORF">AK812_SmicGene25754</name>
</gene>
<proteinExistence type="predicted"/>
<dbReference type="Proteomes" id="UP000186817">
    <property type="component" value="Unassembled WGS sequence"/>
</dbReference>
<name>A0A1Q9DB49_SYMMI</name>
<reference evidence="2 3" key="1">
    <citation type="submission" date="2016-02" db="EMBL/GenBank/DDBJ databases">
        <title>Genome analysis of coral dinoflagellate symbionts highlights evolutionary adaptations to a symbiotic lifestyle.</title>
        <authorList>
            <person name="Aranda M."/>
            <person name="Li Y."/>
            <person name="Liew Y.J."/>
            <person name="Baumgarten S."/>
            <person name="Simakov O."/>
            <person name="Wilson M."/>
            <person name="Piel J."/>
            <person name="Ashoor H."/>
            <person name="Bougouffa S."/>
            <person name="Bajic V.B."/>
            <person name="Ryu T."/>
            <person name="Ravasi T."/>
            <person name="Bayer T."/>
            <person name="Micklem G."/>
            <person name="Kim H."/>
            <person name="Bhak J."/>
            <person name="Lajeunesse T.C."/>
            <person name="Voolstra C.R."/>
        </authorList>
    </citation>
    <scope>NUCLEOTIDE SEQUENCE [LARGE SCALE GENOMIC DNA]</scope>
    <source>
        <strain evidence="2 3">CCMP2467</strain>
    </source>
</reference>
<organism evidence="2 3">
    <name type="scientific">Symbiodinium microadriaticum</name>
    <name type="common">Dinoflagellate</name>
    <name type="synonym">Zooxanthella microadriatica</name>
    <dbReference type="NCBI Taxonomy" id="2951"/>
    <lineage>
        <taxon>Eukaryota</taxon>
        <taxon>Sar</taxon>
        <taxon>Alveolata</taxon>
        <taxon>Dinophyceae</taxon>
        <taxon>Suessiales</taxon>
        <taxon>Symbiodiniaceae</taxon>
        <taxon>Symbiodinium</taxon>
    </lineage>
</organism>
<dbReference type="EMBL" id="LSRX01000622">
    <property type="protein sequence ID" value="OLP92443.1"/>
    <property type="molecule type" value="Genomic_DNA"/>
</dbReference>
<evidence type="ECO:0000313" key="2">
    <source>
        <dbReference type="EMBL" id="OLP92443.1"/>
    </source>
</evidence>
<protein>
    <submittedName>
        <fullName evidence="2">Uncharacterized protein</fullName>
    </submittedName>
</protein>
<dbReference type="AlphaFoldDB" id="A0A1Q9DB49"/>
<keyword evidence="3" id="KW-1185">Reference proteome</keyword>
<dbReference type="OrthoDB" id="413538at2759"/>
<keyword evidence="1" id="KW-0472">Membrane</keyword>
<accession>A0A1Q9DB49</accession>